<dbReference type="RefSeq" id="WP_184788522.1">
    <property type="nucleotide sequence ID" value="NZ_BONT01000076.1"/>
</dbReference>
<dbReference type="SUPFAM" id="SSF54001">
    <property type="entry name" value="Cysteine proteinases"/>
    <property type="match status" value="1"/>
</dbReference>
<dbReference type="Proteomes" id="UP000548476">
    <property type="component" value="Unassembled WGS sequence"/>
</dbReference>
<reference evidence="6 7" key="1">
    <citation type="submission" date="2020-08" db="EMBL/GenBank/DDBJ databases">
        <title>Genomic Encyclopedia of Type Strains, Phase IV (KMG-IV): sequencing the most valuable type-strain genomes for metagenomic binning, comparative biology and taxonomic classification.</title>
        <authorList>
            <person name="Goeker M."/>
        </authorList>
    </citation>
    <scope>NUCLEOTIDE SEQUENCE [LARGE SCALE GENOMIC DNA]</scope>
    <source>
        <strain evidence="6 7">YIM 65646</strain>
    </source>
</reference>
<keyword evidence="7" id="KW-1185">Reference proteome</keyword>
<evidence type="ECO:0000313" key="6">
    <source>
        <dbReference type="EMBL" id="MBB6035650.1"/>
    </source>
</evidence>
<comment type="caution">
    <text evidence="6">The sequence shown here is derived from an EMBL/GenBank/DDBJ whole genome shotgun (WGS) entry which is preliminary data.</text>
</comment>
<evidence type="ECO:0000256" key="1">
    <source>
        <dbReference type="ARBA" id="ARBA00007074"/>
    </source>
</evidence>
<feature type="domain" description="NlpC/P60" evidence="5">
    <location>
        <begin position="181"/>
        <end position="307"/>
    </location>
</feature>
<keyword evidence="3 6" id="KW-0378">Hydrolase</keyword>
<organism evidence="6 7">
    <name type="scientific">Phytomonospora endophytica</name>
    <dbReference type="NCBI Taxonomy" id="714109"/>
    <lineage>
        <taxon>Bacteria</taxon>
        <taxon>Bacillati</taxon>
        <taxon>Actinomycetota</taxon>
        <taxon>Actinomycetes</taxon>
        <taxon>Micromonosporales</taxon>
        <taxon>Micromonosporaceae</taxon>
        <taxon>Phytomonospora</taxon>
    </lineage>
</organism>
<dbReference type="Pfam" id="PF00877">
    <property type="entry name" value="NLPC_P60"/>
    <property type="match status" value="1"/>
</dbReference>
<keyword evidence="2" id="KW-0645">Protease</keyword>
<dbReference type="PROSITE" id="PS51935">
    <property type="entry name" value="NLPC_P60"/>
    <property type="match status" value="1"/>
</dbReference>
<name>A0A841FUK1_9ACTN</name>
<dbReference type="InterPro" id="IPR038765">
    <property type="entry name" value="Papain-like_cys_pep_sf"/>
</dbReference>
<dbReference type="Gene3D" id="3.90.1720.10">
    <property type="entry name" value="endopeptidase domain like (from Nostoc punctiforme)"/>
    <property type="match status" value="1"/>
</dbReference>
<keyword evidence="4" id="KW-0788">Thiol protease</keyword>
<dbReference type="PANTHER" id="PTHR47053:SF1">
    <property type="entry name" value="MUREIN DD-ENDOPEPTIDASE MEPH-RELATED"/>
    <property type="match status" value="1"/>
</dbReference>
<dbReference type="PANTHER" id="PTHR47053">
    <property type="entry name" value="MUREIN DD-ENDOPEPTIDASE MEPH-RELATED"/>
    <property type="match status" value="1"/>
</dbReference>
<gene>
    <name evidence="6" type="ORF">HNR73_003514</name>
</gene>
<dbReference type="InterPro" id="IPR051202">
    <property type="entry name" value="Peptidase_C40"/>
</dbReference>
<dbReference type="AlphaFoldDB" id="A0A841FUK1"/>
<dbReference type="EMBL" id="JACHGT010000007">
    <property type="protein sequence ID" value="MBB6035650.1"/>
    <property type="molecule type" value="Genomic_DNA"/>
</dbReference>
<comment type="similarity">
    <text evidence="1">Belongs to the peptidase C40 family.</text>
</comment>
<accession>A0A841FUK1</accession>
<dbReference type="GO" id="GO:0008234">
    <property type="term" value="F:cysteine-type peptidase activity"/>
    <property type="evidence" value="ECO:0007669"/>
    <property type="project" value="UniProtKB-KW"/>
</dbReference>
<dbReference type="InterPro" id="IPR000064">
    <property type="entry name" value="NLP_P60_dom"/>
</dbReference>
<evidence type="ECO:0000313" key="7">
    <source>
        <dbReference type="Proteomes" id="UP000548476"/>
    </source>
</evidence>
<protein>
    <submittedName>
        <fullName evidence="6">Cell wall-associated NlpC family hydrolase</fullName>
    </submittedName>
</protein>
<evidence type="ECO:0000256" key="2">
    <source>
        <dbReference type="ARBA" id="ARBA00022670"/>
    </source>
</evidence>
<evidence type="ECO:0000259" key="5">
    <source>
        <dbReference type="PROSITE" id="PS51935"/>
    </source>
</evidence>
<dbReference type="GO" id="GO:0006508">
    <property type="term" value="P:proteolysis"/>
    <property type="evidence" value="ECO:0007669"/>
    <property type="project" value="UniProtKB-KW"/>
</dbReference>
<sequence length="317" mass="33503">MTVEIGQSAVVSVATATLWASPQEPDEITAPALRAPSGVREWVASMGRDLRVNGLGEKTLTQMLFNDEVVVEAIEGDWAKVVVPGQPAAKLGERGYPGWVPLAQISPVPERDGEEYVVDATATALRDEPDGDVIVPGIILGTRLTKVDTPYRGWIPVAVPGAKDPAWVRGHDLSAANRAEDLTGEAVLRVAARLLEVPYVWGGLSAYGVDCSGLVHLVYRYLGVTVPRDADDQRTASDALEPAEASPGDLYFFAKDGRHIHHVGLVGVPDDNGDPTILHASGVYGKVVHETFTGDRRSTLVGAGAVRVHAADGAAAG</sequence>
<evidence type="ECO:0000256" key="3">
    <source>
        <dbReference type="ARBA" id="ARBA00022801"/>
    </source>
</evidence>
<evidence type="ECO:0000256" key="4">
    <source>
        <dbReference type="ARBA" id="ARBA00022807"/>
    </source>
</evidence>
<proteinExistence type="inferred from homology"/>